<gene>
    <name evidence="2" type="ORF">EWH70_33955</name>
</gene>
<name>A0A4Q7IXB9_9PSEU</name>
<dbReference type="InterPro" id="IPR024072">
    <property type="entry name" value="DHFR-like_dom_sf"/>
</dbReference>
<evidence type="ECO:0000259" key="1">
    <source>
        <dbReference type="Pfam" id="PF01872"/>
    </source>
</evidence>
<dbReference type="SUPFAM" id="SSF53597">
    <property type="entry name" value="Dihydrofolate reductase-like"/>
    <property type="match status" value="1"/>
</dbReference>
<dbReference type="OrthoDB" id="7949219at2"/>
<dbReference type="AlphaFoldDB" id="A0A4Q7IXB9"/>
<sequence length="231" mass="24769">MCRSRGPTPSSTSRSDVGIRPFHFRQHGLSNAGTAMSCPPCAGLSRMRKLFLSIQVTLDGYACGPGGELDWSDTGDVELERYFSEMLTTIDGMFFGRRAYQELAGFWPRAGSEPGELAVQAGPMNKLPKYVVSGDPGLALDWTPAVRVGDDLAAEVAGLKRQPGRDLAVFAGPSTTARFVELGLVDEIRLIVFPVVLGDGRPPLPPGVRLSLVDSTTFAKSGVVILRYVPA</sequence>
<evidence type="ECO:0000313" key="2">
    <source>
        <dbReference type="EMBL" id="RZQ59591.1"/>
    </source>
</evidence>
<dbReference type="GO" id="GO:0009231">
    <property type="term" value="P:riboflavin biosynthetic process"/>
    <property type="evidence" value="ECO:0007669"/>
    <property type="project" value="InterPro"/>
</dbReference>
<dbReference type="PANTHER" id="PTHR38011:SF11">
    <property type="entry name" value="2,5-DIAMINO-6-RIBOSYLAMINO-4(3H)-PYRIMIDINONE 5'-PHOSPHATE REDUCTASE"/>
    <property type="match status" value="1"/>
</dbReference>
<dbReference type="Pfam" id="PF01872">
    <property type="entry name" value="RibD_C"/>
    <property type="match status" value="1"/>
</dbReference>
<dbReference type="GO" id="GO:0008703">
    <property type="term" value="F:5-amino-6-(5-phosphoribosylamino)uracil reductase activity"/>
    <property type="evidence" value="ECO:0007669"/>
    <property type="project" value="InterPro"/>
</dbReference>
<dbReference type="EMBL" id="SFCC01000023">
    <property type="protein sequence ID" value="RZQ59591.1"/>
    <property type="molecule type" value="Genomic_DNA"/>
</dbReference>
<protein>
    <submittedName>
        <fullName evidence="2">Dihydrofolate reductase</fullName>
    </submittedName>
</protein>
<organism evidence="2 3">
    <name type="scientific">Amycolatopsis suaedae</name>
    <dbReference type="NCBI Taxonomy" id="2510978"/>
    <lineage>
        <taxon>Bacteria</taxon>
        <taxon>Bacillati</taxon>
        <taxon>Actinomycetota</taxon>
        <taxon>Actinomycetes</taxon>
        <taxon>Pseudonocardiales</taxon>
        <taxon>Pseudonocardiaceae</taxon>
        <taxon>Amycolatopsis</taxon>
    </lineage>
</organism>
<keyword evidence="3" id="KW-1185">Reference proteome</keyword>
<dbReference type="InterPro" id="IPR050765">
    <property type="entry name" value="Riboflavin_Biosynth_HTPR"/>
</dbReference>
<comment type="caution">
    <text evidence="2">The sequence shown here is derived from an EMBL/GenBank/DDBJ whole genome shotgun (WGS) entry which is preliminary data.</text>
</comment>
<accession>A0A4Q7IXB9</accession>
<evidence type="ECO:0000313" key="3">
    <source>
        <dbReference type="Proteomes" id="UP000292003"/>
    </source>
</evidence>
<dbReference type="InterPro" id="IPR002734">
    <property type="entry name" value="RibDG_C"/>
</dbReference>
<feature type="domain" description="Bacterial bifunctional deaminase-reductase C-terminal" evidence="1">
    <location>
        <begin position="48"/>
        <end position="218"/>
    </location>
</feature>
<dbReference type="Gene3D" id="3.40.430.10">
    <property type="entry name" value="Dihydrofolate Reductase, subunit A"/>
    <property type="match status" value="1"/>
</dbReference>
<reference evidence="2 3" key="1">
    <citation type="submission" date="2019-02" db="EMBL/GenBank/DDBJ databases">
        <title>Draft genome sequence of Amycolatopsis sp. 8-3EHSu isolated from roots of Suaeda maritima.</title>
        <authorList>
            <person name="Duangmal K."/>
            <person name="Chantavorakit T."/>
        </authorList>
    </citation>
    <scope>NUCLEOTIDE SEQUENCE [LARGE SCALE GENOMIC DNA]</scope>
    <source>
        <strain evidence="2 3">8-3EHSu</strain>
    </source>
</reference>
<dbReference type="PANTHER" id="PTHR38011">
    <property type="entry name" value="DIHYDROFOLATE REDUCTASE FAMILY PROTEIN (AFU_ORTHOLOGUE AFUA_8G06820)"/>
    <property type="match status" value="1"/>
</dbReference>
<dbReference type="Proteomes" id="UP000292003">
    <property type="component" value="Unassembled WGS sequence"/>
</dbReference>
<proteinExistence type="predicted"/>